<evidence type="ECO:0000256" key="2">
    <source>
        <dbReference type="SAM" id="MobiDB-lite"/>
    </source>
</evidence>
<accession>A0A0B2PXI3</accession>
<feature type="region of interest" description="Disordered" evidence="2">
    <location>
        <begin position="289"/>
        <end position="311"/>
    </location>
</feature>
<dbReference type="Gene3D" id="1.20.5.340">
    <property type="match status" value="1"/>
</dbReference>
<reference evidence="3" key="1">
    <citation type="submission" date="2014-07" db="EMBL/GenBank/DDBJ databases">
        <title>Identification of a novel salt tolerance gene in wild soybean by whole-genome sequencing.</title>
        <authorList>
            <person name="Lam H.-M."/>
            <person name="Qi X."/>
            <person name="Li M.-W."/>
            <person name="Liu X."/>
            <person name="Xie M."/>
            <person name="Ni M."/>
            <person name="Xu X."/>
        </authorList>
    </citation>
    <scope>NUCLEOTIDE SEQUENCE [LARGE SCALE GENOMIC DNA]</scope>
    <source>
        <tissue evidence="3">Root</tissue>
    </source>
</reference>
<dbReference type="PANTHER" id="PTHR34546">
    <property type="entry name" value="OS06G0153600 PROTEIN"/>
    <property type="match status" value="1"/>
</dbReference>
<dbReference type="AlphaFoldDB" id="A0A0B2PXI3"/>
<feature type="coiled-coil region" evidence="1">
    <location>
        <begin position="429"/>
        <end position="652"/>
    </location>
</feature>
<dbReference type="PANTHER" id="PTHR34546:SF7">
    <property type="match status" value="1"/>
</dbReference>
<dbReference type="EMBL" id="KN661972">
    <property type="protein sequence ID" value="KHN14046.1"/>
    <property type="molecule type" value="Genomic_DNA"/>
</dbReference>
<sequence length="744" mass="84865">MCWRYCYHLIRAHSDVNRLNYLGLVSDANLLSAEFCEERRESNYGSAAIAKKATVAVLQLQHKALEACQKFLVGDAGSDSDEDDKDDEDEDELVDDYDSKECEEYKFFEKVFAEDGDLRRYYESNQKEGDFHCLVCGGIRKKVWKRFKNCKTLIHHSTAILRTKRKRAHRAYAQVICKVVGWDIDQLPAIVLKDLDSSLTGSRKLLGFEKESVSLDGKESHESLVSGAEWESESPKAGFSSTASGWPSFDDIKSSSLNYSLLAEEKATVAVLQLQHRALEACQKFLVGDAGSDSDEDDEEAEDDELLDNDSKESEEYKFFEKVFAEDGDLRRYYENNHKEEDFYCLVCGGIGNKVWKRFKDCIGLIQHSTAILRTRRKRAHRAYAQVICKVVENLPKFARRGLNFFETQEESNEQNSGSNNTLSESERVTKAETEILALKKAIAKLEDEKEAGLLQYQQSLEKMSNLELEVSTAQENSRKLDERASKAEAEVQALKEAQIKLQAESEASLLQYQECLEKISNLEKNISSLQKEAGELNERATKAETESESLKQELARVEAEKEATLVQYNQCLETISKLEERIKEAEENARRIKEHADIAEKEIEALELQVTKLNEEKEDAALHYQQCMEIISSLEYKLSCAEEEVHRLNSKIVDGVEKLQSSEQKCLLLETSNHTLQSELQSLAQKVGSQSEELNEKQQELGRLWACIQEERLRFIEVETAFQTLQQLHSQSQEELRSLASET</sequence>
<gene>
    <name evidence="3" type="ORF">glysoja_038102</name>
</gene>
<dbReference type="Proteomes" id="UP000053555">
    <property type="component" value="Unassembled WGS sequence"/>
</dbReference>
<protein>
    <recommendedName>
        <fullName evidence="4">Protein NETWORKED 1D</fullName>
    </recommendedName>
</protein>
<feature type="compositionally biased region" description="Acidic residues" evidence="2">
    <location>
        <begin position="292"/>
        <end position="308"/>
    </location>
</feature>
<proteinExistence type="predicted"/>
<keyword evidence="1" id="KW-0175">Coiled coil</keyword>
<evidence type="ECO:0008006" key="4">
    <source>
        <dbReference type="Google" id="ProtNLM"/>
    </source>
</evidence>
<evidence type="ECO:0000256" key="1">
    <source>
        <dbReference type="SAM" id="Coils"/>
    </source>
</evidence>
<name>A0A0B2PXI3_GLYSO</name>
<organism evidence="3">
    <name type="scientific">Glycine soja</name>
    <name type="common">Wild soybean</name>
    <dbReference type="NCBI Taxonomy" id="3848"/>
    <lineage>
        <taxon>Eukaryota</taxon>
        <taxon>Viridiplantae</taxon>
        <taxon>Streptophyta</taxon>
        <taxon>Embryophyta</taxon>
        <taxon>Tracheophyta</taxon>
        <taxon>Spermatophyta</taxon>
        <taxon>Magnoliopsida</taxon>
        <taxon>eudicotyledons</taxon>
        <taxon>Gunneridae</taxon>
        <taxon>Pentapetalae</taxon>
        <taxon>rosids</taxon>
        <taxon>fabids</taxon>
        <taxon>Fabales</taxon>
        <taxon>Fabaceae</taxon>
        <taxon>Papilionoideae</taxon>
        <taxon>50 kb inversion clade</taxon>
        <taxon>NPAAA clade</taxon>
        <taxon>indigoferoid/millettioid clade</taxon>
        <taxon>Phaseoleae</taxon>
        <taxon>Glycine</taxon>
        <taxon>Glycine subgen. Soja</taxon>
    </lineage>
</organism>
<evidence type="ECO:0000313" key="3">
    <source>
        <dbReference type="EMBL" id="KHN14046.1"/>
    </source>
</evidence>